<sequence>MYFLSRWLLRISVLIWIGVAVLGAVASWPVSGFVLFVAYAARMVRRQKRSWDTMGSARWATVRELRQAGMLSSDSGIILGRVVDHTSFAATAAAVLWGRSTAKEACERFRYIFKRRRYHLVRSNRAVHTAIFAPSGVGKGVSICIPFLRGCSDSAVVLDPKGELAKATAEYRKRVFGHDVVLLDPFCVATKSPDCLNPLDFIEADSALALDECNDLAKALVVRGDEEKEPHWNDSAEAWISAFIAVVIRYGEDHGTRSLQTVRELLSDPKRLDLAIKLMQESDAWGGMLRRSGGQLLHFVDREKSSTLSTVLRQLRFLDTPTVEASTRHSSFDPRKLRSGKMTIYLVLPPEHSKALSALQRMWISSLLRSVVKQGLCDEQTVHFVLDEASSLGRLEVLDEAIDKYRAYGIKLQFYFQSLGQLAACFPNGRDQTLLSNTTQIYFGCNDTATAEMISNRLGDATVLLESGGTSTGTSRQYTMGCHPSESSSYSRNDNSNWSLHGRRLLKPDEVIALNPRVAITFTPGVRPLCTCLVRYYEEKLCDARPSRCRRMARAIGTFSSSAAVLVLSLFFAGATTVIIDSILMPRR</sequence>
<evidence type="ECO:0000256" key="3">
    <source>
        <dbReference type="ARBA" id="ARBA00022475"/>
    </source>
</evidence>
<dbReference type="InterPro" id="IPR051539">
    <property type="entry name" value="T4SS-coupling_protein"/>
</dbReference>
<dbReference type="InterPro" id="IPR003688">
    <property type="entry name" value="TraG/VirD4"/>
</dbReference>
<organism evidence="9 10">
    <name type="scientific">Caulifigura coniformis</name>
    <dbReference type="NCBI Taxonomy" id="2527983"/>
    <lineage>
        <taxon>Bacteria</taxon>
        <taxon>Pseudomonadati</taxon>
        <taxon>Planctomycetota</taxon>
        <taxon>Planctomycetia</taxon>
        <taxon>Planctomycetales</taxon>
        <taxon>Planctomycetaceae</taxon>
        <taxon>Caulifigura</taxon>
    </lineage>
</organism>
<dbReference type="KEGG" id="ccos:Pan44_10450"/>
<keyword evidence="4 8" id="KW-0812">Transmembrane</keyword>
<dbReference type="GO" id="GO:0005886">
    <property type="term" value="C:plasma membrane"/>
    <property type="evidence" value="ECO:0007669"/>
    <property type="project" value="UniProtKB-SubCell"/>
</dbReference>
<comment type="similarity">
    <text evidence="2">Belongs to the VirD4/TraG family.</text>
</comment>
<dbReference type="PANTHER" id="PTHR37937:SF1">
    <property type="entry name" value="CONJUGATIVE TRANSFER: DNA TRANSPORT"/>
    <property type="match status" value="1"/>
</dbReference>
<accession>A0A517SA73</accession>
<dbReference type="OrthoDB" id="246047at2"/>
<evidence type="ECO:0000256" key="1">
    <source>
        <dbReference type="ARBA" id="ARBA00004651"/>
    </source>
</evidence>
<dbReference type="CDD" id="cd01127">
    <property type="entry name" value="TrwB_TraG_TraD_VirD4"/>
    <property type="match status" value="2"/>
</dbReference>
<evidence type="ECO:0000256" key="6">
    <source>
        <dbReference type="ARBA" id="ARBA00023136"/>
    </source>
</evidence>
<gene>
    <name evidence="9" type="primary">traG_1</name>
    <name evidence="9" type="ORF">Pan44_10450</name>
</gene>
<feature type="region of interest" description="Disordered" evidence="7">
    <location>
        <begin position="475"/>
        <end position="494"/>
    </location>
</feature>
<proteinExistence type="inferred from homology"/>
<dbReference type="PANTHER" id="PTHR37937">
    <property type="entry name" value="CONJUGATIVE TRANSFER: DNA TRANSPORT"/>
    <property type="match status" value="1"/>
</dbReference>
<dbReference type="AlphaFoldDB" id="A0A517SA73"/>
<dbReference type="Proteomes" id="UP000315700">
    <property type="component" value="Chromosome"/>
</dbReference>
<feature type="compositionally biased region" description="Low complexity" evidence="7">
    <location>
        <begin position="485"/>
        <end position="494"/>
    </location>
</feature>
<protein>
    <submittedName>
        <fullName evidence="9">Conjugal transfer protein TraG</fullName>
    </submittedName>
</protein>
<dbReference type="SUPFAM" id="SSF52540">
    <property type="entry name" value="P-loop containing nucleoside triphosphate hydrolases"/>
    <property type="match status" value="1"/>
</dbReference>
<evidence type="ECO:0000313" key="10">
    <source>
        <dbReference type="Proteomes" id="UP000315700"/>
    </source>
</evidence>
<keyword evidence="5 8" id="KW-1133">Transmembrane helix</keyword>
<dbReference type="InterPro" id="IPR027417">
    <property type="entry name" value="P-loop_NTPase"/>
</dbReference>
<dbReference type="Gene3D" id="3.40.50.300">
    <property type="entry name" value="P-loop containing nucleotide triphosphate hydrolases"/>
    <property type="match status" value="2"/>
</dbReference>
<keyword evidence="3" id="KW-1003">Cell membrane</keyword>
<name>A0A517SA73_9PLAN</name>
<dbReference type="Pfam" id="PF02534">
    <property type="entry name" value="T4SS-DNA_transf"/>
    <property type="match status" value="1"/>
</dbReference>
<evidence type="ECO:0000256" key="2">
    <source>
        <dbReference type="ARBA" id="ARBA00008806"/>
    </source>
</evidence>
<dbReference type="EMBL" id="CP036271">
    <property type="protein sequence ID" value="QDT53030.1"/>
    <property type="molecule type" value="Genomic_DNA"/>
</dbReference>
<evidence type="ECO:0000256" key="8">
    <source>
        <dbReference type="SAM" id="Phobius"/>
    </source>
</evidence>
<keyword evidence="6 8" id="KW-0472">Membrane</keyword>
<evidence type="ECO:0000256" key="5">
    <source>
        <dbReference type="ARBA" id="ARBA00022989"/>
    </source>
</evidence>
<comment type="subcellular location">
    <subcellularLocation>
        <location evidence="1">Cell membrane</location>
        <topology evidence="1">Multi-pass membrane protein</topology>
    </subcellularLocation>
</comment>
<feature type="transmembrane region" description="Helical" evidence="8">
    <location>
        <begin position="13"/>
        <end position="41"/>
    </location>
</feature>
<reference evidence="9 10" key="1">
    <citation type="submission" date="2019-02" db="EMBL/GenBank/DDBJ databases">
        <title>Deep-cultivation of Planctomycetes and their phenomic and genomic characterization uncovers novel biology.</title>
        <authorList>
            <person name="Wiegand S."/>
            <person name="Jogler M."/>
            <person name="Boedeker C."/>
            <person name="Pinto D."/>
            <person name="Vollmers J."/>
            <person name="Rivas-Marin E."/>
            <person name="Kohn T."/>
            <person name="Peeters S.H."/>
            <person name="Heuer A."/>
            <person name="Rast P."/>
            <person name="Oberbeckmann S."/>
            <person name="Bunk B."/>
            <person name="Jeske O."/>
            <person name="Meyerdierks A."/>
            <person name="Storesund J.E."/>
            <person name="Kallscheuer N."/>
            <person name="Luecker S."/>
            <person name="Lage O.M."/>
            <person name="Pohl T."/>
            <person name="Merkel B.J."/>
            <person name="Hornburger P."/>
            <person name="Mueller R.-W."/>
            <person name="Bruemmer F."/>
            <person name="Labrenz M."/>
            <person name="Spormann A.M."/>
            <person name="Op den Camp H."/>
            <person name="Overmann J."/>
            <person name="Amann R."/>
            <person name="Jetten M.S.M."/>
            <person name="Mascher T."/>
            <person name="Medema M.H."/>
            <person name="Devos D.P."/>
            <person name="Kaster A.-K."/>
            <person name="Ovreas L."/>
            <person name="Rohde M."/>
            <person name="Galperin M.Y."/>
            <person name="Jogler C."/>
        </authorList>
    </citation>
    <scope>NUCLEOTIDE SEQUENCE [LARGE SCALE GENOMIC DNA]</scope>
    <source>
        <strain evidence="9 10">Pan44</strain>
    </source>
</reference>
<feature type="transmembrane region" description="Helical" evidence="8">
    <location>
        <begin position="555"/>
        <end position="580"/>
    </location>
</feature>
<evidence type="ECO:0000256" key="7">
    <source>
        <dbReference type="SAM" id="MobiDB-lite"/>
    </source>
</evidence>
<dbReference type="InParanoid" id="A0A517SA73"/>
<keyword evidence="10" id="KW-1185">Reference proteome</keyword>
<evidence type="ECO:0000256" key="4">
    <source>
        <dbReference type="ARBA" id="ARBA00022692"/>
    </source>
</evidence>
<evidence type="ECO:0000313" key="9">
    <source>
        <dbReference type="EMBL" id="QDT53030.1"/>
    </source>
</evidence>